<dbReference type="Proteomes" id="UP000229901">
    <property type="component" value="Unassembled WGS sequence"/>
</dbReference>
<reference evidence="4" key="1">
    <citation type="submission" date="2017-09" db="EMBL/GenBank/DDBJ databases">
        <title>Depth-based differentiation of microbial function through sediment-hosted aquifers and enrichment of novel symbionts in the deep terrestrial subsurface.</title>
        <authorList>
            <person name="Probst A.J."/>
            <person name="Ladd B."/>
            <person name="Jarett J.K."/>
            <person name="Geller-Mcgrath D.E."/>
            <person name="Sieber C.M.K."/>
            <person name="Emerson J.B."/>
            <person name="Anantharaman K."/>
            <person name="Thomas B.C."/>
            <person name="Malmstrom R."/>
            <person name="Stieglmeier M."/>
            <person name="Klingl A."/>
            <person name="Woyke T."/>
            <person name="Ryan C.M."/>
            <person name="Banfield J.F."/>
        </authorList>
    </citation>
    <scope>NUCLEOTIDE SEQUENCE [LARGE SCALE GENOMIC DNA]</scope>
</reference>
<proteinExistence type="predicted"/>
<keyword evidence="2" id="KW-1133">Transmembrane helix</keyword>
<feature type="compositionally biased region" description="Polar residues" evidence="1">
    <location>
        <begin position="1"/>
        <end position="10"/>
    </location>
</feature>
<evidence type="ECO:0000313" key="3">
    <source>
        <dbReference type="EMBL" id="PIR94391.1"/>
    </source>
</evidence>
<gene>
    <name evidence="3" type="ORF">COT97_01640</name>
</gene>
<feature type="region of interest" description="Disordered" evidence="1">
    <location>
        <begin position="1"/>
        <end position="23"/>
    </location>
</feature>
<comment type="caution">
    <text evidence="3">The sequence shown here is derived from an EMBL/GenBank/DDBJ whole genome shotgun (WGS) entry which is preliminary data.</text>
</comment>
<evidence type="ECO:0000313" key="4">
    <source>
        <dbReference type="Proteomes" id="UP000229901"/>
    </source>
</evidence>
<evidence type="ECO:0008006" key="5">
    <source>
        <dbReference type="Google" id="ProtNLM"/>
    </source>
</evidence>
<organism evidence="3 4">
    <name type="scientific">Candidatus Falkowbacteria bacterium CG10_big_fil_rev_8_21_14_0_10_39_11</name>
    <dbReference type="NCBI Taxonomy" id="1974565"/>
    <lineage>
        <taxon>Bacteria</taxon>
        <taxon>Candidatus Falkowiibacteriota</taxon>
    </lineage>
</organism>
<keyword evidence="2" id="KW-0812">Transmembrane</keyword>
<accession>A0A2H0V5Q2</accession>
<dbReference type="AlphaFoldDB" id="A0A2H0V5Q2"/>
<evidence type="ECO:0000256" key="1">
    <source>
        <dbReference type="SAM" id="MobiDB-lite"/>
    </source>
</evidence>
<feature type="transmembrane region" description="Helical" evidence="2">
    <location>
        <begin position="31"/>
        <end position="49"/>
    </location>
</feature>
<protein>
    <recommendedName>
        <fullName evidence="5">Cell division protein FtsL</fullName>
    </recommendedName>
</protein>
<keyword evidence="2" id="KW-0472">Membrane</keyword>
<evidence type="ECO:0000256" key="2">
    <source>
        <dbReference type="SAM" id="Phobius"/>
    </source>
</evidence>
<dbReference type="EMBL" id="PFAP01000007">
    <property type="protein sequence ID" value="PIR94391.1"/>
    <property type="molecule type" value="Genomic_DNA"/>
</dbReference>
<name>A0A2H0V5Q2_9BACT</name>
<sequence length="119" mass="13807">MIRYSTTIKSGTRRNQENKKSSKLRSNKSKLISALIVMVVLVSSFLYLFEINNMAVKGYQIRDLEKKIAELKVDNESLGLEVVELQSMRNLRAKVAKYNFVEADRIDYVSWHDTSFAQR</sequence>